<keyword evidence="2" id="KW-0472">Membrane</keyword>
<comment type="caution">
    <text evidence="4">The sequence shown here is derived from an EMBL/GenBank/DDBJ whole genome shotgun (WGS) entry which is preliminary data.</text>
</comment>
<feature type="transmembrane region" description="Helical" evidence="2">
    <location>
        <begin position="12"/>
        <end position="32"/>
    </location>
</feature>
<dbReference type="InterPro" id="IPR029030">
    <property type="entry name" value="Caspase-like_dom_sf"/>
</dbReference>
<dbReference type="InterPro" id="IPR013783">
    <property type="entry name" value="Ig-like_fold"/>
</dbReference>
<dbReference type="AlphaFoldDB" id="A0A7V4FFH6"/>
<keyword evidence="2" id="KW-0812">Transmembrane</keyword>
<name>A0A7V4FFH6_UNCW3</name>
<dbReference type="Pfam" id="PF01364">
    <property type="entry name" value="Peptidase_C25"/>
    <property type="match status" value="1"/>
</dbReference>
<reference evidence="4" key="1">
    <citation type="journal article" date="2020" name="mSystems">
        <title>Genome- and Community-Level Interaction Insights into Carbon Utilization and Element Cycling Functions of Hydrothermarchaeota in Hydrothermal Sediment.</title>
        <authorList>
            <person name="Zhou Z."/>
            <person name="Liu Y."/>
            <person name="Xu W."/>
            <person name="Pan J."/>
            <person name="Luo Z.H."/>
            <person name="Li M."/>
        </authorList>
    </citation>
    <scope>NUCLEOTIDE SEQUENCE [LARGE SCALE GENOMIC DNA]</scope>
    <source>
        <strain evidence="4">SpSt-655</strain>
    </source>
</reference>
<protein>
    <recommendedName>
        <fullName evidence="3">Gingipain domain-containing protein</fullName>
    </recommendedName>
</protein>
<evidence type="ECO:0000256" key="1">
    <source>
        <dbReference type="ARBA" id="ARBA00022729"/>
    </source>
</evidence>
<dbReference type="Gene3D" id="3.40.50.1460">
    <property type="match status" value="1"/>
</dbReference>
<feature type="domain" description="Gingipain" evidence="3">
    <location>
        <begin position="30"/>
        <end position="354"/>
    </location>
</feature>
<organism evidence="4">
    <name type="scientific">candidate division WOR-3 bacterium</name>
    <dbReference type="NCBI Taxonomy" id="2052148"/>
    <lineage>
        <taxon>Bacteria</taxon>
        <taxon>Bacteria division WOR-3</taxon>
    </lineage>
</organism>
<evidence type="ECO:0000256" key="2">
    <source>
        <dbReference type="SAM" id="Phobius"/>
    </source>
</evidence>
<dbReference type="Gene3D" id="2.60.40.10">
    <property type="entry name" value="Immunoglobulins"/>
    <property type="match status" value="1"/>
</dbReference>
<accession>A0A7V4FFH6</accession>
<evidence type="ECO:0000313" key="4">
    <source>
        <dbReference type="EMBL" id="HGQ55460.1"/>
    </source>
</evidence>
<dbReference type="Gene3D" id="3.40.50.10390">
    <property type="entry name" value="Gingipain r, domain 1"/>
    <property type="match status" value="1"/>
</dbReference>
<dbReference type="GO" id="GO:0008234">
    <property type="term" value="F:cysteine-type peptidase activity"/>
    <property type="evidence" value="ECO:0007669"/>
    <property type="project" value="InterPro"/>
</dbReference>
<dbReference type="InterPro" id="IPR001769">
    <property type="entry name" value="Gingipain"/>
</dbReference>
<keyword evidence="1" id="KW-0732">Signal</keyword>
<dbReference type="SUPFAM" id="SSF52129">
    <property type="entry name" value="Caspase-like"/>
    <property type="match status" value="1"/>
</dbReference>
<evidence type="ECO:0000259" key="3">
    <source>
        <dbReference type="Pfam" id="PF01364"/>
    </source>
</evidence>
<keyword evidence="2" id="KW-1133">Transmembrane helix</keyword>
<dbReference type="InterPro" id="IPR029031">
    <property type="entry name" value="Gingipain_N_sf"/>
</dbReference>
<dbReference type="GO" id="GO:0006508">
    <property type="term" value="P:proteolysis"/>
    <property type="evidence" value="ECO:0007669"/>
    <property type="project" value="InterPro"/>
</dbReference>
<sequence length="1106" mass="127274">MEGKMKVLKKVILFFIILFYPLYPFIGARYLIITPDEFFNTLLPLSEWKTKKGLLSKIVTLSEIGGNEPNLIKNYILNAYNKWEIKPEYVLLVGYPNQLTSYWNNTYRIYTDNWFFDFNNDNKPEIIYGRFPCRNNRECSLMVRKTLIYEKFLSPDTFWIIKGMGIINENNDSDDTIYWNDIRYFASSFGNRLLYFDSLSKLHDNDWRDIIEGINDGRGIVVYRGNAVGNWYSPFNVNPYLTENYFNLPIILSFTCQTLSLNPSLIETSAVGGKWLWAGNYYYPTGAVAFLGSTYSFLFLARARSCGLRAFIKNLFIENDNILGSCFLKAKDSMLYYDLPSSISLNLFGDPELNIWTEKPKPLNVIHPNQILPQQQFFTVEVYNENNEPLRNALVCLKKGDTIPLELYHYGYTDSTGRIRFLINPQTTGVMEITVTAKNYLPYENFCSIVREEPFLMFDSLYIFDFPPLGNGNLQINPNETILFKIRIKNTGRVIAESVFGKLLTQNNFVSLLDSVAFYGNILPEERKENLNPFKVYFNSNVPDGFISFHLILEDKNSNIWQIPFFVEVHKGNLIFLNYQIKDTLPFGNNNQILEPGEGVLFYLTFKNEGNDHFQNIYCRVKTDNQYLKISDSLGSFGEILSQQIKTNLSDPLSFYLSPLAIPGNNILLKVYLLAKNPTYIIEDSFDLVLSIGGANYNLPSGPDNYGYYLYDDNDFLYGNAPQFNWLEISAIGEEIPVVSESDDTIITIPLPFRFKFYGNYYDSITISSNGFVCLGSIENFSGRDNLYLPNNLNFNIIAPFWDNLDTRNLSRIQPAIYQYYDNENHLFIIEYYDLYHWDAHSQKETFEIVFYDPTHYPTITGDGEIVFQYQQVTNASSNTVGIQKGENNYGLTYLFNNEYHPNASLLGSNRAIKITTNPPTITISPFISLENIIINDSLGNNNGVIEIGEPILLSITLRNLGNQTANNLSAILQKRDNDCIISESIFDIGNLLPDEEINNSGNPYLFIVNNNPNDTILDFILKITGNNYLSGIYFSLGIAQFSSVKEGKILPTIIRKREFKNLSKLEKNIKIFDFSGRKIEQKNIKKGIYFIKEGKRIRKIILFDF</sequence>
<dbReference type="EMBL" id="DTBX01000114">
    <property type="protein sequence ID" value="HGQ55460.1"/>
    <property type="molecule type" value="Genomic_DNA"/>
</dbReference>
<proteinExistence type="predicted"/>
<gene>
    <name evidence="4" type="ORF">ENU28_03215</name>
</gene>